<dbReference type="SUPFAM" id="SSF102114">
    <property type="entry name" value="Radical SAM enzymes"/>
    <property type="match status" value="1"/>
</dbReference>
<feature type="domain" description="Radical SAM core" evidence="9">
    <location>
        <begin position="19"/>
        <end position="205"/>
    </location>
</feature>
<evidence type="ECO:0000259" key="9">
    <source>
        <dbReference type="PROSITE" id="PS51918"/>
    </source>
</evidence>
<comment type="subunit">
    <text evidence="8">Homodimer.</text>
</comment>
<comment type="cofactor">
    <cofactor evidence="8">
        <name>Mg(2+)</name>
        <dbReference type="ChEBI" id="CHEBI:18420"/>
    </cofactor>
</comment>
<keyword evidence="1 8" id="KW-0004">4Fe-4S</keyword>
<dbReference type="GO" id="GO:0008616">
    <property type="term" value="P:tRNA queuosine(34) biosynthetic process"/>
    <property type="evidence" value="ECO:0007669"/>
    <property type="project" value="UniProtKB-UniRule"/>
</dbReference>
<feature type="binding site" evidence="8">
    <location>
        <position position="28"/>
    </location>
    <ligand>
        <name>substrate</name>
    </ligand>
</feature>
<feature type="binding site" evidence="8">
    <location>
        <position position="39"/>
    </location>
    <ligand>
        <name>[4Fe-4S] cluster</name>
        <dbReference type="ChEBI" id="CHEBI:49883"/>
        <note>4Fe-4S-S-AdoMet</note>
    </ligand>
</feature>
<evidence type="ECO:0000256" key="2">
    <source>
        <dbReference type="ARBA" id="ARBA00022691"/>
    </source>
</evidence>
<feature type="binding site" evidence="8">
    <location>
        <position position="41"/>
    </location>
    <ligand>
        <name>Mg(2+)</name>
        <dbReference type="ChEBI" id="CHEBI:18420"/>
    </ligand>
</feature>
<organism evidence="10 11">
    <name type="scientific">Candidatus Cryptobacteroides intestinigallinarum</name>
    <dbReference type="NCBI Taxonomy" id="2840767"/>
    <lineage>
        <taxon>Bacteria</taxon>
        <taxon>Pseudomonadati</taxon>
        <taxon>Bacteroidota</taxon>
        <taxon>Bacteroidia</taxon>
        <taxon>Bacteroidales</taxon>
        <taxon>Candidatus Cryptobacteroides</taxon>
    </lineage>
</organism>
<keyword evidence="2 8" id="KW-0949">S-adenosyl-L-methionine</keyword>
<comment type="similarity">
    <text evidence="8">Belongs to the radical SAM superfamily. 7-carboxy-7-deazaguanine synthase family.</text>
</comment>
<protein>
    <recommendedName>
        <fullName evidence="8">7-carboxy-7-deazaguanine synthase</fullName>
        <shortName evidence="8">CDG synthase</shortName>
        <ecNumber evidence="8">4.3.99.3</ecNumber>
    </recommendedName>
    <alternativeName>
        <fullName evidence="8">Queuosine biosynthesis protein QueE</fullName>
    </alternativeName>
</protein>
<comment type="cofactor">
    <cofactor evidence="8">
        <name>S-adenosyl-L-methionine</name>
        <dbReference type="ChEBI" id="CHEBI:59789"/>
    </cofactor>
    <text evidence="8">Binds 1 S-adenosyl-L-methionine per subunit.</text>
</comment>
<proteinExistence type="inferred from homology"/>
<accession>A0A9D9HM05</accession>
<dbReference type="GO" id="GO:0051539">
    <property type="term" value="F:4 iron, 4 sulfur cluster binding"/>
    <property type="evidence" value="ECO:0007669"/>
    <property type="project" value="UniProtKB-UniRule"/>
</dbReference>
<dbReference type="InterPro" id="IPR013785">
    <property type="entry name" value="Aldolase_TIM"/>
</dbReference>
<evidence type="ECO:0000256" key="3">
    <source>
        <dbReference type="ARBA" id="ARBA00022723"/>
    </source>
</evidence>
<feature type="binding site" evidence="8">
    <location>
        <begin position="13"/>
        <end position="15"/>
    </location>
    <ligand>
        <name>substrate</name>
    </ligand>
</feature>
<comment type="caution">
    <text evidence="8">Lacks conserved residue(s) required for the propagation of feature annotation.</text>
</comment>
<keyword evidence="3 8" id="KW-0479">Metal-binding</keyword>
<feature type="binding site" evidence="8">
    <location>
        <position position="71"/>
    </location>
    <ligand>
        <name>S-adenosyl-L-methionine</name>
        <dbReference type="ChEBI" id="CHEBI:59789"/>
    </ligand>
</feature>
<dbReference type="AlphaFoldDB" id="A0A9D9HM05"/>
<feature type="binding site" evidence="8">
    <location>
        <position position="69"/>
    </location>
    <ligand>
        <name>substrate</name>
    </ligand>
</feature>
<comment type="catalytic activity">
    <reaction evidence="8">
        <text>6-carboxy-5,6,7,8-tetrahydropterin + H(+) = 7-carboxy-7-carbaguanine + NH4(+)</text>
        <dbReference type="Rhea" id="RHEA:27974"/>
        <dbReference type="ChEBI" id="CHEBI:15378"/>
        <dbReference type="ChEBI" id="CHEBI:28938"/>
        <dbReference type="ChEBI" id="CHEBI:61032"/>
        <dbReference type="ChEBI" id="CHEBI:61036"/>
        <dbReference type="EC" id="4.3.99.3"/>
    </reaction>
</comment>
<evidence type="ECO:0000256" key="1">
    <source>
        <dbReference type="ARBA" id="ARBA00022485"/>
    </source>
</evidence>
<dbReference type="EMBL" id="JADIMK010000079">
    <property type="protein sequence ID" value="MBO8456312.1"/>
    <property type="molecule type" value="Genomic_DNA"/>
</dbReference>
<dbReference type="HAMAP" id="MF_00917">
    <property type="entry name" value="QueE"/>
    <property type="match status" value="1"/>
</dbReference>
<dbReference type="InterPro" id="IPR058240">
    <property type="entry name" value="rSAM_sf"/>
</dbReference>
<dbReference type="PROSITE" id="PS51918">
    <property type="entry name" value="RADICAL_SAM"/>
    <property type="match status" value="1"/>
</dbReference>
<evidence type="ECO:0000256" key="5">
    <source>
        <dbReference type="ARBA" id="ARBA00023004"/>
    </source>
</evidence>
<comment type="function">
    <text evidence="8">Catalyzes the complex heterocyclic radical-mediated conversion of 6-carboxy-5,6,7,8-tetrahydropterin (CPH4) to 7-carboxy-7-deazaguanine (CDG), a step common to the biosynthetic pathways of all 7-deazapurine-containing compounds.</text>
</comment>
<keyword evidence="8" id="KW-0671">Queuosine biosynthesis</keyword>
<dbReference type="InterPro" id="IPR024924">
    <property type="entry name" value="7-CO-7-deazaguanine_synth-like"/>
</dbReference>
<dbReference type="Gene3D" id="3.20.20.70">
    <property type="entry name" value="Aldolase class I"/>
    <property type="match status" value="1"/>
</dbReference>
<keyword evidence="4 8" id="KW-0460">Magnesium</keyword>
<dbReference type="PIRSF" id="PIRSF000370">
    <property type="entry name" value="QueE"/>
    <property type="match status" value="1"/>
</dbReference>
<evidence type="ECO:0000256" key="6">
    <source>
        <dbReference type="ARBA" id="ARBA00023014"/>
    </source>
</evidence>
<dbReference type="Proteomes" id="UP000823617">
    <property type="component" value="Unassembled WGS sequence"/>
</dbReference>
<dbReference type="InterPro" id="IPR007197">
    <property type="entry name" value="rSAM"/>
</dbReference>
<reference evidence="10" key="1">
    <citation type="submission" date="2020-10" db="EMBL/GenBank/DDBJ databases">
        <authorList>
            <person name="Gilroy R."/>
        </authorList>
    </citation>
    <scope>NUCLEOTIDE SEQUENCE</scope>
    <source>
        <strain evidence="10">B1-3475</strain>
    </source>
</reference>
<dbReference type="GO" id="GO:0016840">
    <property type="term" value="F:carbon-nitrogen lyase activity"/>
    <property type="evidence" value="ECO:0007669"/>
    <property type="project" value="UniProtKB-UniRule"/>
</dbReference>
<comment type="pathway">
    <text evidence="8">Purine metabolism; 7-cyano-7-deazaguanine biosynthesis.</text>
</comment>
<gene>
    <name evidence="8" type="primary">queE</name>
    <name evidence="10" type="ORF">IAC08_07940</name>
</gene>
<name>A0A9D9HM05_9BACT</name>
<feature type="binding site" evidence="8">
    <location>
        <begin position="38"/>
        <end position="40"/>
    </location>
    <ligand>
        <name>S-adenosyl-L-methionine</name>
        <dbReference type="ChEBI" id="CHEBI:59789"/>
    </ligand>
</feature>
<comment type="cofactor">
    <cofactor evidence="8">
        <name>[4Fe-4S] cluster</name>
        <dbReference type="ChEBI" id="CHEBI:49883"/>
    </cofactor>
    <text evidence="8">Binds 1 [4Fe-4S] cluster. The cluster is coordinated with 3 cysteines and an exchangeable S-adenosyl-L-methionine.</text>
</comment>
<evidence type="ECO:0000256" key="4">
    <source>
        <dbReference type="ARBA" id="ARBA00022842"/>
    </source>
</evidence>
<dbReference type="PANTHER" id="PTHR42836">
    <property type="entry name" value="7-CARBOXY-7-DEAZAGUANINE SYNTHASE"/>
    <property type="match status" value="1"/>
</dbReference>
<sequence length="205" mass="22447">MKQYKINEIFYSLQGEGFYTGVPAAFIRFSGCNLRCPFCDTDHGAGTIMSPDEIISAIAAYPSCHVVLTGGEPSLFVDDALVSALHGAGRYIAVETNGTHALPAGIDWITCSPKYGLAQAGDWPDAMESAASDIRLDRCDELKVVYIGQDMSVYEKIKAAHHFLQPCDTGDPDENSRLLSEAIEYCKAHPSWRLSLQTHKLMGIR</sequence>
<keyword evidence="5 8" id="KW-0408">Iron</keyword>
<feature type="binding site" evidence="8">
    <location>
        <position position="32"/>
    </location>
    <ligand>
        <name>[4Fe-4S] cluster</name>
        <dbReference type="ChEBI" id="CHEBI:49883"/>
        <note>4Fe-4S-S-AdoMet</note>
    </ligand>
</feature>
<dbReference type="GO" id="GO:0000287">
    <property type="term" value="F:magnesium ion binding"/>
    <property type="evidence" value="ECO:0007669"/>
    <property type="project" value="UniProtKB-UniRule"/>
</dbReference>
<feature type="binding site" evidence="8">
    <location>
        <position position="36"/>
    </location>
    <ligand>
        <name>[4Fe-4S] cluster</name>
        <dbReference type="ChEBI" id="CHEBI:49883"/>
        <note>4Fe-4S-S-AdoMet</note>
    </ligand>
</feature>
<feature type="binding site" evidence="8">
    <location>
        <begin position="112"/>
        <end position="114"/>
    </location>
    <ligand>
        <name>S-adenosyl-L-methionine</name>
        <dbReference type="ChEBI" id="CHEBI:59789"/>
    </ligand>
</feature>
<dbReference type="GO" id="GO:1904047">
    <property type="term" value="F:S-adenosyl-L-methionine binding"/>
    <property type="evidence" value="ECO:0007669"/>
    <property type="project" value="UniProtKB-UniRule"/>
</dbReference>
<dbReference type="Pfam" id="PF04055">
    <property type="entry name" value="Radical_SAM"/>
    <property type="match status" value="1"/>
</dbReference>
<dbReference type="CDD" id="cd01335">
    <property type="entry name" value="Radical_SAM"/>
    <property type="match status" value="1"/>
</dbReference>
<evidence type="ECO:0000256" key="8">
    <source>
        <dbReference type="HAMAP-Rule" id="MF_00917"/>
    </source>
</evidence>
<keyword evidence="7 8" id="KW-0456">Lyase</keyword>
<dbReference type="PANTHER" id="PTHR42836:SF1">
    <property type="entry name" value="7-CARBOXY-7-DEAZAGUANINE SYNTHASE"/>
    <property type="match status" value="1"/>
</dbReference>
<evidence type="ECO:0000313" key="10">
    <source>
        <dbReference type="EMBL" id="MBO8456312.1"/>
    </source>
</evidence>
<keyword evidence="6 8" id="KW-0411">Iron-sulfur</keyword>
<evidence type="ECO:0000256" key="7">
    <source>
        <dbReference type="ARBA" id="ARBA00023239"/>
    </source>
</evidence>
<dbReference type="EC" id="4.3.99.3" evidence="8"/>
<comment type="caution">
    <text evidence="10">The sequence shown here is derived from an EMBL/GenBank/DDBJ whole genome shotgun (WGS) entry which is preliminary data.</text>
</comment>
<evidence type="ECO:0000313" key="11">
    <source>
        <dbReference type="Proteomes" id="UP000823617"/>
    </source>
</evidence>
<dbReference type="SFLD" id="SFLDS00029">
    <property type="entry name" value="Radical_SAM"/>
    <property type="match status" value="1"/>
</dbReference>
<reference evidence="10" key="2">
    <citation type="journal article" date="2021" name="PeerJ">
        <title>Extensive microbial diversity within the chicken gut microbiome revealed by metagenomics and culture.</title>
        <authorList>
            <person name="Gilroy R."/>
            <person name="Ravi A."/>
            <person name="Getino M."/>
            <person name="Pursley I."/>
            <person name="Horton D.L."/>
            <person name="Alikhan N.F."/>
            <person name="Baker D."/>
            <person name="Gharbi K."/>
            <person name="Hall N."/>
            <person name="Watson M."/>
            <person name="Adriaenssens E.M."/>
            <person name="Foster-Nyarko E."/>
            <person name="Jarju S."/>
            <person name="Secka A."/>
            <person name="Antonio M."/>
            <person name="Oren A."/>
            <person name="Chaudhuri R.R."/>
            <person name="La Ragione R."/>
            <person name="Hildebrand F."/>
            <person name="Pallen M.J."/>
        </authorList>
    </citation>
    <scope>NUCLEOTIDE SEQUENCE</scope>
    <source>
        <strain evidence="10">B1-3475</strain>
    </source>
</reference>
<feature type="binding site" evidence="8">
    <location>
        <begin position="165"/>
        <end position="168"/>
    </location>
    <ligand>
        <name>S-adenosyl-L-methionine</name>
        <dbReference type="ChEBI" id="CHEBI:59789"/>
    </ligand>
</feature>